<protein>
    <submittedName>
        <fullName evidence="2">Uncharacterized protein</fullName>
    </submittedName>
</protein>
<proteinExistence type="predicted"/>
<accession>A0ABS5QXU7</accession>
<keyword evidence="1" id="KW-1133">Transmembrane helix</keyword>
<dbReference type="EMBL" id="JAAMFL010000014">
    <property type="protein sequence ID" value="MBS9338019.1"/>
    <property type="molecule type" value="Genomic_DNA"/>
</dbReference>
<evidence type="ECO:0000256" key="1">
    <source>
        <dbReference type="SAM" id="Phobius"/>
    </source>
</evidence>
<name>A0ABS5QXU7_9LACO</name>
<dbReference type="Proteomes" id="UP001519503">
    <property type="component" value="Unassembled WGS sequence"/>
</dbReference>
<evidence type="ECO:0000313" key="3">
    <source>
        <dbReference type="Proteomes" id="UP001519503"/>
    </source>
</evidence>
<reference evidence="2 3" key="1">
    <citation type="submission" date="2020-02" db="EMBL/GenBank/DDBJ databases">
        <title>Fructobacillus sp. isolated from paper mulberry of Taiwan.</title>
        <authorList>
            <person name="Lin S.-T."/>
        </authorList>
    </citation>
    <scope>NUCLEOTIDE SEQUENCE [LARGE SCALE GENOMIC DNA]</scope>
    <source>
        <strain evidence="2 3">S1-1</strain>
    </source>
</reference>
<keyword evidence="3" id="KW-1185">Reference proteome</keyword>
<sequence>MLITPIEKQYAFIIFEAPPTLSVYTVSLIVASIILLLFCKLKNALSQGQRGLYNMHKSYMTLILPK</sequence>
<gene>
    <name evidence="2" type="ORF">G6R30_06160</name>
</gene>
<organism evidence="2 3">
    <name type="scientific">Fructobacillus parabroussonetiae</name>
    <dbReference type="NCBI Taxonomy" id="2713174"/>
    <lineage>
        <taxon>Bacteria</taxon>
        <taxon>Bacillati</taxon>
        <taxon>Bacillota</taxon>
        <taxon>Bacilli</taxon>
        <taxon>Lactobacillales</taxon>
        <taxon>Lactobacillaceae</taxon>
        <taxon>Fructobacillus</taxon>
    </lineage>
</organism>
<keyword evidence="1" id="KW-0812">Transmembrane</keyword>
<feature type="transmembrane region" description="Helical" evidence="1">
    <location>
        <begin position="21"/>
        <end position="39"/>
    </location>
</feature>
<evidence type="ECO:0000313" key="2">
    <source>
        <dbReference type="EMBL" id="MBS9338019.1"/>
    </source>
</evidence>
<keyword evidence="1" id="KW-0472">Membrane</keyword>
<comment type="caution">
    <text evidence="2">The sequence shown here is derived from an EMBL/GenBank/DDBJ whole genome shotgun (WGS) entry which is preliminary data.</text>
</comment>